<name>A0A518BDQ3_9BACT</name>
<dbReference type="EMBL" id="CP036287">
    <property type="protein sequence ID" value="QDU65120.1"/>
    <property type="molecule type" value="Genomic_DNA"/>
</dbReference>
<reference evidence="1 2" key="1">
    <citation type="submission" date="2019-02" db="EMBL/GenBank/DDBJ databases">
        <title>Deep-cultivation of Planctomycetes and their phenomic and genomic characterization uncovers novel biology.</title>
        <authorList>
            <person name="Wiegand S."/>
            <person name="Jogler M."/>
            <person name="Boedeker C."/>
            <person name="Pinto D."/>
            <person name="Vollmers J."/>
            <person name="Rivas-Marin E."/>
            <person name="Kohn T."/>
            <person name="Peeters S.H."/>
            <person name="Heuer A."/>
            <person name="Rast P."/>
            <person name="Oberbeckmann S."/>
            <person name="Bunk B."/>
            <person name="Jeske O."/>
            <person name="Meyerdierks A."/>
            <person name="Storesund J.E."/>
            <person name="Kallscheuer N."/>
            <person name="Luecker S."/>
            <person name="Lage O.M."/>
            <person name="Pohl T."/>
            <person name="Merkel B.J."/>
            <person name="Hornburger P."/>
            <person name="Mueller R.-W."/>
            <person name="Bruemmer F."/>
            <person name="Labrenz M."/>
            <person name="Spormann A.M."/>
            <person name="Op den Camp H."/>
            <person name="Overmann J."/>
            <person name="Amann R."/>
            <person name="Jetten M.S.M."/>
            <person name="Mascher T."/>
            <person name="Medema M.H."/>
            <person name="Devos D.P."/>
            <person name="Kaster A.-K."/>
            <person name="Ovreas L."/>
            <person name="Rohde M."/>
            <person name="Galperin M.Y."/>
            <person name="Jogler C."/>
        </authorList>
    </citation>
    <scope>NUCLEOTIDE SEQUENCE [LARGE SCALE GENOMIC DNA]</scope>
    <source>
        <strain evidence="1 2">Pla133</strain>
    </source>
</reference>
<dbReference type="RefSeq" id="WP_145061441.1">
    <property type="nucleotide sequence ID" value="NZ_CP036287.1"/>
</dbReference>
<dbReference type="KEGG" id="pbap:Pla133_01840"/>
<dbReference type="Proteomes" id="UP000316921">
    <property type="component" value="Chromosome"/>
</dbReference>
<organism evidence="1 2">
    <name type="scientific">Engelhardtia mirabilis</name>
    <dbReference type="NCBI Taxonomy" id="2528011"/>
    <lineage>
        <taxon>Bacteria</taxon>
        <taxon>Pseudomonadati</taxon>
        <taxon>Planctomycetota</taxon>
        <taxon>Planctomycetia</taxon>
        <taxon>Planctomycetia incertae sedis</taxon>
        <taxon>Engelhardtia</taxon>
    </lineage>
</organism>
<accession>A0A518BDQ3</accession>
<evidence type="ECO:0000313" key="2">
    <source>
        <dbReference type="Proteomes" id="UP000316921"/>
    </source>
</evidence>
<keyword evidence="2" id="KW-1185">Reference proteome</keyword>
<dbReference type="AlphaFoldDB" id="A0A518BDQ3"/>
<proteinExistence type="predicted"/>
<evidence type="ECO:0000313" key="1">
    <source>
        <dbReference type="EMBL" id="QDU65120.1"/>
    </source>
</evidence>
<gene>
    <name evidence="1" type="ORF">Pla133_01840</name>
</gene>
<protein>
    <submittedName>
        <fullName evidence="1">Uncharacterized protein</fullName>
    </submittedName>
</protein>
<sequence>MDRRPNIPTIIGGGRVLWYTRIDERHVPRKEAAAVPYGLAICDLEGSGIFLFTCADDWMPVFDSWHETVLGAKRQAAFEFEGVESTWEQPPV</sequence>